<feature type="compositionally biased region" description="Low complexity" evidence="1">
    <location>
        <begin position="402"/>
        <end position="417"/>
    </location>
</feature>
<feature type="region of interest" description="Disordered" evidence="1">
    <location>
        <begin position="276"/>
        <end position="304"/>
    </location>
</feature>
<dbReference type="AlphaFoldDB" id="A0A4Y2BQT8"/>
<dbReference type="GO" id="GO:0002218">
    <property type="term" value="P:activation of innate immune response"/>
    <property type="evidence" value="ECO:0007669"/>
    <property type="project" value="InterPro"/>
</dbReference>
<comment type="caution">
    <text evidence="3">The sequence shown here is derived from an EMBL/GenBank/DDBJ whole genome shotgun (WGS) entry which is preliminary data.</text>
</comment>
<dbReference type="GO" id="GO:0003723">
    <property type="term" value="F:RNA binding"/>
    <property type="evidence" value="ECO:0007669"/>
    <property type="project" value="InterPro"/>
</dbReference>
<protein>
    <recommendedName>
        <fullName evidence="2">CCHC-type domain-containing protein</fullName>
    </recommendedName>
</protein>
<reference evidence="3 4" key="1">
    <citation type="journal article" date="2019" name="Sci. Rep.">
        <title>Orb-weaving spider Araneus ventricosus genome elucidates the spidroin gene catalogue.</title>
        <authorList>
            <person name="Kono N."/>
            <person name="Nakamura H."/>
            <person name="Ohtoshi R."/>
            <person name="Moran D.A.P."/>
            <person name="Shinohara A."/>
            <person name="Yoshida Y."/>
            <person name="Fujiwara M."/>
            <person name="Mori M."/>
            <person name="Tomita M."/>
            <person name="Arakawa K."/>
        </authorList>
    </citation>
    <scope>NUCLEOTIDE SEQUENCE [LARGE SCALE GENOMIC DNA]</scope>
</reference>
<dbReference type="SUPFAM" id="SSF57756">
    <property type="entry name" value="Retrovirus zinc finger-like domains"/>
    <property type="match status" value="1"/>
</dbReference>
<feature type="region of interest" description="Disordered" evidence="1">
    <location>
        <begin position="380"/>
        <end position="417"/>
    </location>
</feature>
<dbReference type="InterPro" id="IPR036875">
    <property type="entry name" value="Znf_CCHC_sf"/>
</dbReference>
<dbReference type="PANTHER" id="PTHR22639">
    <property type="entry name" value="GAG-RELATED PROTEIN"/>
    <property type="match status" value="1"/>
</dbReference>
<dbReference type="OrthoDB" id="6435956at2759"/>
<dbReference type="Proteomes" id="UP000499080">
    <property type="component" value="Unassembled WGS sequence"/>
</dbReference>
<dbReference type="Gene3D" id="4.10.60.10">
    <property type="entry name" value="Zinc finger, CCHC-type"/>
    <property type="match status" value="1"/>
</dbReference>
<evidence type="ECO:0000256" key="1">
    <source>
        <dbReference type="SAM" id="MobiDB-lite"/>
    </source>
</evidence>
<dbReference type="InterPro" id="IPR042509">
    <property type="entry name" value="ZCCHC3"/>
</dbReference>
<sequence>MGFSNCTIVTADTKFFIISTAETFHEISPFLVHKLILSFIGEVKNIKKLKSGDLLIEVSNSNQAKTLSKLTELGDLKVNVSVHRNLNFSRGVISERGLKKHTESELIQELSEQKVCAARRIHIKREGKLIPTQHVILTFSTTELPKSIKAGYLSCPVKPYIPNPVRCFKCQKFGHSQQACKGSKICAKCSVSGHDSSDCISDEVKCRNCQGAHPAFSRSCPQWALEKEILTTKVRKNISFAEARRLISERSPKPGVTYSSAVKQCAYCGSHTTPQGIQKNFPRSSTQPAPAPSDSVQIPNKSSLPEKTLATVSHPLKDKQIPKQKETVKATDNTDNVKKLQRIKETKAAKRARLAALKKNKDLKNLPLTKGDFLKQSSKTTVEAQNVDPLLEIHPSDDDLMSTASETDVSSSSPKKS</sequence>
<accession>A0A4Y2BQT8</accession>
<feature type="domain" description="CCHC-type" evidence="2">
    <location>
        <begin position="166"/>
        <end position="182"/>
    </location>
</feature>
<dbReference type="PANTHER" id="PTHR22639:SF3">
    <property type="entry name" value="ZINC FINGER CCHC DOMAIN-CONTAINING PROTEIN 3"/>
    <property type="match status" value="1"/>
</dbReference>
<evidence type="ECO:0000313" key="3">
    <source>
        <dbReference type="EMBL" id="GBL94572.1"/>
    </source>
</evidence>
<dbReference type="SMART" id="SM00343">
    <property type="entry name" value="ZnF_C2HC"/>
    <property type="match status" value="2"/>
</dbReference>
<organism evidence="3 4">
    <name type="scientific">Araneus ventricosus</name>
    <name type="common">Orbweaver spider</name>
    <name type="synonym">Epeira ventricosa</name>
    <dbReference type="NCBI Taxonomy" id="182803"/>
    <lineage>
        <taxon>Eukaryota</taxon>
        <taxon>Metazoa</taxon>
        <taxon>Ecdysozoa</taxon>
        <taxon>Arthropoda</taxon>
        <taxon>Chelicerata</taxon>
        <taxon>Arachnida</taxon>
        <taxon>Araneae</taxon>
        <taxon>Araneomorphae</taxon>
        <taxon>Entelegynae</taxon>
        <taxon>Araneoidea</taxon>
        <taxon>Araneidae</taxon>
        <taxon>Araneus</taxon>
    </lineage>
</organism>
<dbReference type="EMBL" id="BGPR01000103">
    <property type="protein sequence ID" value="GBL94572.1"/>
    <property type="molecule type" value="Genomic_DNA"/>
</dbReference>
<evidence type="ECO:0000313" key="4">
    <source>
        <dbReference type="Proteomes" id="UP000499080"/>
    </source>
</evidence>
<keyword evidence="4" id="KW-1185">Reference proteome</keyword>
<evidence type="ECO:0000259" key="2">
    <source>
        <dbReference type="SMART" id="SM00343"/>
    </source>
</evidence>
<dbReference type="GO" id="GO:0003690">
    <property type="term" value="F:double-stranded DNA binding"/>
    <property type="evidence" value="ECO:0007669"/>
    <property type="project" value="InterPro"/>
</dbReference>
<gene>
    <name evidence="3" type="ORF">AVEN_235651_1</name>
</gene>
<name>A0A4Y2BQT8_ARAVE</name>
<dbReference type="InterPro" id="IPR001878">
    <property type="entry name" value="Znf_CCHC"/>
</dbReference>
<feature type="domain" description="CCHC-type" evidence="2">
    <location>
        <begin position="185"/>
        <end position="201"/>
    </location>
</feature>
<proteinExistence type="predicted"/>
<dbReference type="GO" id="GO:0008270">
    <property type="term" value="F:zinc ion binding"/>
    <property type="evidence" value="ECO:0007669"/>
    <property type="project" value="InterPro"/>
</dbReference>